<accession>A0AAU6WC71</accession>
<dbReference type="PANTHER" id="PTHR42734">
    <property type="entry name" value="METAL TRANSPORT SYSTEM ATP-BINDING PROTEIN TM_0124-RELATED"/>
    <property type="match status" value="1"/>
</dbReference>
<evidence type="ECO:0000256" key="4">
    <source>
        <dbReference type="ARBA" id="ARBA00022840"/>
    </source>
</evidence>
<evidence type="ECO:0000256" key="1">
    <source>
        <dbReference type="ARBA" id="ARBA00005417"/>
    </source>
</evidence>
<protein>
    <submittedName>
        <fullName evidence="6">Metal ABC transporter ATP-binding protein</fullName>
    </submittedName>
</protein>
<dbReference type="Gene3D" id="3.40.50.300">
    <property type="entry name" value="P-loop containing nucleotide triphosphate hydrolases"/>
    <property type="match status" value="1"/>
</dbReference>
<dbReference type="InterPro" id="IPR027417">
    <property type="entry name" value="P-loop_NTPase"/>
</dbReference>
<dbReference type="PROSITE" id="PS50893">
    <property type="entry name" value="ABC_TRANSPORTER_2"/>
    <property type="match status" value="1"/>
</dbReference>
<dbReference type="SMART" id="SM00382">
    <property type="entry name" value="AAA"/>
    <property type="match status" value="1"/>
</dbReference>
<comment type="similarity">
    <text evidence="1">Belongs to the ABC transporter superfamily.</text>
</comment>
<evidence type="ECO:0000256" key="2">
    <source>
        <dbReference type="ARBA" id="ARBA00022448"/>
    </source>
</evidence>
<dbReference type="InterPro" id="IPR050153">
    <property type="entry name" value="Metal_Ion_Import_ABC"/>
</dbReference>
<keyword evidence="4 6" id="KW-0067">ATP-binding</keyword>
<evidence type="ECO:0000313" key="7">
    <source>
        <dbReference type="Proteomes" id="UP001486888"/>
    </source>
</evidence>
<dbReference type="GO" id="GO:0016887">
    <property type="term" value="F:ATP hydrolysis activity"/>
    <property type="evidence" value="ECO:0007669"/>
    <property type="project" value="InterPro"/>
</dbReference>
<keyword evidence="3" id="KW-0547">Nucleotide-binding</keyword>
<dbReference type="KEGG" id="gey:QMQ05_14020"/>
<organism evidence="6 7">
    <name type="scientific">Glutamicibacter ectropisis</name>
    <dbReference type="NCBI Taxonomy" id="3046593"/>
    <lineage>
        <taxon>Bacteria</taxon>
        <taxon>Bacillati</taxon>
        <taxon>Actinomycetota</taxon>
        <taxon>Actinomycetes</taxon>
        <taxon>Micrococcales</taxon>
        <taxon>Micrococcaceae</taxon>
        <taxon>Glutamicibacter</taxon>
    </lineage>
</organism>
<name>A0AAU6WC71_9MICC</name>
<dbReference type="Proteomes" id="UP001486888">
    <property type="component" value="Chromosome"/>
</dbReference>
<evidence type="ECO:0000259" key="5">
    <source>
        <dbReference type="PROSITE" id="PS50893"/>
    </source>
</evidence>
<dbReference type="SUPFAM" id="SSF52540">
    <property type="entry name" value="P-loop containing nucleoside triphosphate hydrolases"/>
    <property type="match status" value="1"/>
</dbReference>
<keyword evidence="2" id="KW-0813">Transport</keyword>
<dbReference type="GO" id="GO:0005524">
    <property type="term" value="F:ATP binding"/>
    <property type="evidence" value="ECO:0007669"/>
    <property type="project" value="UniProtKB-KW"/>
</dbReference>
<feature type="domain" description="ABC transporter" evidence="5">
    <location>
        <begin position="8"/>
        <end position="227"/>
    </location>
</feature>
<evidence type="ECO:0000256" key="3">
    <source>
        <dbReference type="ARBA" id="ARBA00022741"/>
    </source>
</evidence>
<gene>
    <name evidence="6" type="ORF">QMQ05_14020</name>
</gene>
<evidence type="ECO:0000313" key="6">
    <source>
        <dbReference type="EMBL" id="XAO45447.1"/>
    </source>
</evidence>
<sequence length="234" mass="24958">MTSTPPLIRVDSACFSYERDQILHDVSLSVHAGEILAITGANGSGKSTLLELMAGINIPSHGRVERTAPVALVVQRPNIPVGLPLSVADVVSMGTWRTRTSRAQRKVTVKDALERVGLQGFERRSFTELSGGQRQRTLLAQGLAQSSPLLLLDEPLASLDAASRDTIHEILRTEASRGTAVVLVTHDDDSQGLADRVIALRDGQVVENQAGPPASTTQAGQASQSLNLGMHLFT</sequence>
<reference evidence="6 7" key="1">
    <citation type="submission" date="2023-05" db="EMBL/GenBank/DDBJ databases">
        <title>Glutamicibacter sp. B1, complete genome.</title>
        <authorList>
            <person name="Long Y.H."/>
            <person name="Fang T."/>
            <person name="Li X.Y."/>
        </authorList>
    </citation>
    <scope>NUCLEOTIDE SEQUENCE [LARGE SCALE GENOMIC DNA]</scope>
    <source>
        <strain evidence="6 7">B1</strain>
    </source>
</reference>
<proteinExistence type="inferred from homology"/>
<dbReference type="RefSeq" id="WP_345470971.1">
    <property type="nucleotide sequence ID" value="NZ_CP125942.1"/>
</dbReference>
<dbReference type="EMBL" id="CP125942">
    <property type="protein sequence ID" value="XAO45447.1"/>
    <property type="molecule type" value="Genomic_DNA"/>
</dbReference>
<dbReference type="PANTHER" id="PTHR42734:SF5">
    <property type="entry name" value="IRON TRANSPORT SYSTEM ATP-BINDING PROTEIN HI_0361-RELATED"/>
    <property type="match status" value="1"/>
</dbReference>
<dbReference type="AlphaFoldDB" id="A0AAU6WC71"/>
<dbReference type="Pfam" id="PF00005">
    <property type="entry name" value="ABC_tran"/>
    <property type="match status" value="1"/>
</dbReference>
<dbReference type="InterPro" id="IPR003593">
    <property type="entry name" value="AAA+_ATPase"/>
</dbReference>
<dbReference type="InterPro" id="IPR003439">
    <property type="entry name" value="ABC_transporter-like_ATP-bd"/>
</dbReference>
<keyword evidence="7" id="KW-1185">Reference proteome</keyword>